<dbReference type="GO" id="GO:0005737">
    <property type="term" value="C:cytoplasm"/>
    <property type="evidence" value="ECO:0007669"/>
    <property type="project" value="TreeGrafter"/>
</dbReference>
<dbReference type="InterPro" id="IPR023213">
    <property type="entry name" value="CAT-like_dom_sf"/>
</dbReference>
<dbReference type="GO" id="GO:0031169">
    <property type="term" value="P:ferrichrome biosynthetic process"/>
    <property type="evidence" value="ECO:0007669"/>
    <property type="project" value="UniProtKB-ARBA"/>
</dbReference>
<keyword evidence="2" id="KW-0596">Phosphopantetheine</keyword>
<dbReference type="InterPro" id="IPR045851">
    <property type="entry name" value="AMP-bd_C_sf"/>
</dbReference>
<proteinExistence type="inferred from homology"/>
<dbReference type="Pfam" id="PF00668">
    <property type="entry name" value="Condensation"/>
    <property type="match status" value="6"/>
</dbReference>
<dbReference type="NCBIfam" id="NF003417">
    <property type="entry name" value="PRK04813.1"/>
    <property type="match status" value="3"/>
</dbReference>
<keyword evidence="3" id="KW-0597">Phosphoprotein</keyword>
<dbReference type="NCBIfam" id="TIGR01733">
    <property type="entry name" value="AA-adenyl-dom"/>
    <property type="match status" value="2"/>
</dbReference>
<dbReference type="InterPro" id="IPR036736">
    <property type="entry name" value="ACP-like_sf"/>
</dbReference>
<dbReference type="SMART" id="SM00823">
    <property type="entry name" value="PKS_PP"/>
    <property type="match status" value="3"/>
</dbReference>
<dbReference type="PROSITE" id="PS00012">
    <property type="entry name" value="PHOSPHOPANTETHEINE"/>
    <property type="match status" value="3"/>
</dbReference>
<dbReference type="SUPFAM" id="SSF47336">
    <property type="entry name" value="ACP-like"/>
    <property type="match status" value="4"/>
</dbReference>
<dbReference type="OrthoDB" id="416786at2759"/>
<evidence type="ECO:0000259" key="7">
    <source>
        <dbReference type="PROSITE" id="PS50075"/>
    </source>
</evidence>
<dbReference type="PANTHER" id="PTHR45527:SF1">
    <property type="entry name" value="FATTY ACID SYNTHASE"/>
    <property type="match status" value="1"/>
</dbReference>
<feature type="domain" description="Carrier" evidence="7">
    <location>
        <begin position="4302"/>
        <end position="4375"/>
    </location>
</feature>
<dbReference type="Gene3D" id="3.30.300.30">
    <property type="match status" value="3"/>
</dbReference>
<gene>
    <name evidence="8" type="ORF">AMS68_000671</name>
</gene>
<dbReference type="GO" id="GO:0010106">
    <property type="term" value="P:cellular response to iron ion starvation"/>
    <property type="evidence" value="ECO:0007669"/>
    <property type="project" value="UniProtKB-ARBA"/>
</dbReference>
<dbReference type="PROSITE" id="PS00455">
    <property type="entry name" value="AMP_BINDING"/>
    <property type="match status" value="1"/>
</dbReference>
<evidence type="ECO:0000256" key="2">
    <source>
        <dbReference type="ARBA" id="ARBA00022450"/>
    </source>
</evidence>
<evidence type="ECO:0000256" key="4">
    <source>
        <dbReference type="ARBA" id="ARBA00022598"/>
    </source>
</evidence>
<dbReference type="InterPro" id="IPR006162">
    <property type="entry name" value="Ppantetheine_attach_site"/>
</dbReference>
<sequence>MASKLSILNPSPRRLRGPDQLHKLVAEPTKEIAIEYHDFQNDTVRITYQELHKRADDLAVRITNAAEPQTKKHFIVPLLLTQCPELYISQLAILKAGGAFCPLPIDAPEDRLSYILKDVSASIVLTTSALHSRLPEHPSITVINVDEASDQQTIRQHRSTTCTDLAYVMYTSGSTGLPKGVLLSHLSAVQALLAHDQHIPAYSRFLQFAAPTFDVSVFEIFFTLFRRRTIICCERTHLLSDLPGIINSLHIDAAELTPSVASNLLGSREAVPGLKVLLTIGEMLKKDVVERYGGDVDHTAVLHGMYGPTEATIHCTLEPNFRKDMPTGNIGFPLDTVSAFIVEPATEDHCALSILPFGKEGELAVGGYQLADGYLNRDEQTVAAFQTHAEHGKLYRTGDKAVMTEDGRITCLGRITGGQVKLRGQRMELGEVEYAVAKTPGCSGAVAEVVSDVLVAFCKCDPSSVSEDIIREVCKKWLPAYMLPTHFVRQAELPYLPSGKVDRRTLRTQYEETQLAEHDEIAPTEDEQIDTIMVIIRRILGEHAVRGQELSLPGIDSLTSIRIVSELSKLGYPRPMATQVMTAKSVYDLSDILNDARASTLKSTRTASQLIASKRREEALQHPLMRSRASEVDKILPCSAVQSAMLALTATNSQLYCNWIKLEISADFSNDDIETAMATLISKHELLRAGFLASGGSSSAYDVVIYKTSQAQQVLWTNRMPDAYTKSTEEELLEASRFQLHRKGNTAEILLQMHHALYDQWSIDILKHDLSNLLEGRSVESNPFSPILEYYIDHIEHGISNETMSFWAEHMREAQSTTFPNTTSVKTDSCQACTVWTPLQINQHSLRRTAKKHDWSAQAILQTAYAYLLSQYVGSTNVVYGTVLSGRHLPVPGIDQAFGPTLATLPVHVDVASHSSWSHLISHVHTVNRNVLEHSMTPMTEILKLANLEEGEILFDTLFIWQESTILADDTNLVREIDSADYHEFKLVVEVRPLQGHIESRVTFDSSIIFSEQAQQLIAQLEAVTDILLDYPDEAIDQVHMRLPESLLSISNPSPIYAASESDLLEDLDKIHRAHPKLEAILVADSFGPMPKIQSMTFDGLHRKANQLARFLIERGVQPNDLVAICMEKSLDLYVAILAVVKTGAGYLPMVPEIQSQRATAIFKQAGVRMVITDEYAIDMSQHTDAPVLLMSTLNLSECSASPPKVLTRSEHVAYTVFTSGSTGVPKGVTVTRGNLHGNVRVLMKMYQHQPGDRLLQACLQSFDVAVFEIFFSFMTGLTICTAIKDTLFADLAQSIRHFGVTHLSMTPTVASLVQPADVPTVKFLVTAGEAMTAAVHRSWAGRGLHQGYGPSETTNICTVNMNITPEHHLGSIGRPFSNTSAFVLHPGHDFRILPQGAHGEFAFGGEQVFRGYVGLETLNEEKIHIHPQYGRVYRSGDLGRILADGTLLIHGRSDSQVKIRGNRVELGEINATVLRSGSADDCFTIALTDAHTVPILVSYWIPKKADTSNSSILDPLPDISHSTKVLFITLQASLPSYMVPTYLFPVTALPRTAQGKMDQNALKRFFTAATQQQKLAYSRSDDHSEESSDPLPAEAPITEVLAGMFRFTAEDISRNANLDTIGVNSVNAISLAKMLTKKLDQTVQVSMVLRHPTVARLARALNEDKPATLPDSYNLDVFADDTVQSILKDLFLGGEEVQTILPCTPLQEAMLAAGINNKQTYSNHTIFDIVGDIERLKTCFKQVFERHAILRTVFVDTQLVDRPFAQVVLKSVPLPWVEEAAEGTSAELTIVSPTHPVELRVRRSIYKVELHVYMHHAIYDGTSISILLAEIEALYHERSLPPATLANSFLSQCLKQEGSESQDFWSSKLGGFRPRSFPRSHTTEPSAEVKHSQVLNVAPEDLQEFAKQHSVSITSIIHAAWARCLSFLQNYSDVCFGDVIGGRLPSIDGIDDLVAPCFNTIPVRIDLTRSRNNVDLVQRLHRFRSAAKPYQLAPLRMIQRLISQSSRRLFDSLVIVQPPAEKLDQNIWTLADDQGGMGLPLVLEITTQEQHYNVAVYSIPAMTANIPGARMAELFQRSLETLLDQPFSTRDWHIQSLQGALVDKTDDGADLISKVTEADSQDWTDKELLIRNILCELAKVDISKVLRGTSIYQLGLDSLNAAQIAAKVRLSGHHIDPTDVLELRTPKAIAQAMTSSRTSITSEISTYLDDFERAHKPLVLEQTSHHDIDIESVQPCTPVQQGMLAQSVASQGQLYVNHIWLKFPDPLSSEAVNQAWQKVQNKHPILRTGFLHGEESSSPFFMFICKAPLAAVPVLTFDNLPQADIEQKIASGIVRSMHTPLWRVSLATTKVHSSIILSLHHALYDAAGLQVLLADFAAAARQTDLGQSYTLDKVLGPILAAVSRSEPDCAEFWKQKLRAASATTFPSLTPRIVKDTTVEDMMRQSVLSGAELERLCRSKKCTIQAAVQAAWARLLRSYLGEQTVTFGTVFSSRSGADDSKIVFPCINTVPVNVQVQDDGQELLDRMVDYNAAAQRHRSTPLSDIQKFAGRPGETLFDTIVVYQRSSEADSEDILSIERQSAAVDYKLSLELEITPVGAVELRLTFATSTLPREHASIMLEQYETILLNELDYKFAEKSSLTQRLSITPPTQRSIPSKFKLLHQAVEQNARKTPDKIALDFVWQLEGTVKTKSRWTYRELDLLGNQVSHLLARKGAQKTDIIAVCMNKCPEASFAFLGILKTGCAFLALDPDLPRARKEFILNDSSARILLTDASIELENLDTETTCIVLSLSSLQHMPEEPLPAVKLDDQATCYCLYTSGTTGTPKGCEISHESAVQAMMSFQRLFDGHWTDESRWLQFASYWFDVSVLEHFWSWSVGITMVGAPRDLVLGDLIGFINHAQISHIDLTPSLARLLEPEDVPCLCHGVFITGGEALKQEIIQRWGKHGVICNGYGPTEATIGVTMNTFIGTDAKPANIGPAFDNVGSCVIDPETLQPVLKGAIGELCVFGKLVGKGYLNRPDLTELVFPTLETIGERIYRTGDLVRQLADGSFMFVGRKDSQAKLRGQRLEIDEIDSVIKASHSTIADVTSLVVKSDDGNKQTLVSFIVSGSSTNADQLALSSNENAAENAIRSSDACRKFLPGYMVPTHILPVSKIPLTVNNKIDGKALSAFYNNLSAAELQSAQGVSVKRRALTTQGQRVASVLASMLSIDPGNIDGNSNIFSLGLSSVSVISFAKQLERNGIDQANVAKVMRNPQMNQLVDALFNDNSTPDDSTEIGQAQLRIASYDQRFRQQAAKQLGVQALSITKIVPCTALQQGILFESMRLAHRPYFNTFEFQLHNINADRLEKSLEALASEVEMLRVSFTDTDEGYLQVFAKQKRWDLIHTKTHNRDLKPTLTELKQEWLDHNKDSVLQPFQPCLITHDAGHVLVIHIHHAMYDGISFDLMMQALAQVYEGAQPEYGPAYTSILPYGPLQQVAGAKEFWQQALLELRYQPMARALEESDGSRTSTYKKTLTYVRLEESRQKLGTSHQAMLQAAFQVALRQFSHTTASYGVVTSGRTLPVNGADRALGPLFNTLPTLVALRPGMAWHELVQACHEWNTACLPYQHTPLRLVKKWSGRTSTQELFDSLFVLQISQDSESGLNKIWTQIEGESHAEYPLAFEAELETTGKIAVTIVAQSDIATETDLSTFLSSFDKALKEIIDDRDGAILDTFDLELKQISNINKTTVSAPTDLNGVHDFMWTNEAKVIQEELACLADLASDQVDEHNTLFQLGLDSIDTVKLASRLRKRNININVSTILQMQTIPKMLSALGEQTKPSSDQDTDILGTLEHELAQKLVLPDTDFKIARVLPATPGQEALLASMLQSELTEYFNHDLLRIGRDVDIVKLKEAWITVIKASPILRTSFLPVDLPEIQCAFAQLIHSTSSVPFRAVELEDSSALPELVDRVRKEVAASVETQPPLRLTLVTLDEQKHLLLSISHAQYDGHSLALLHNDVAQAYHGSYQARPAADTAMNSALLATKSASVEFWTDALSGVRPSQFVATNTTGSSSAVNRHEVVSRVTAEQARAACRQLGISMQALAQSSWALLLATYSQQLEVTFGIVLACRDSDEDEQIMFPMMNTVPIRASVFGSRKDVLGAVQSLNNDMLPHKRTPLRMINAAYRKQHPEHERELFDSLFIYQQRQESAADKTQPLYESTAAASSVEYSVAAEMEVAGDSVIFRTAAKDNILSSEDTEVLVQRLDQLFQSVLSNPDQPTVDFEGDKVSVCGMPAFKQRQKHSVREPSPKDVIKEVSAAGLDSVSSVLAKVSGTPVADISPSSSLESLGIDSISAIKVSTLLKKSGIKLKVSDLLKAGSVSKVASLVQQESGHDRDPAKSSSSSVTRLLSPKDLSAKFVEPHDNIEDITPATAGQIYMLSVWRNTKGRLFYPTFTYQLNGSVDVERIRQAWETLVSKHSILRTIFVTTEQADYPVAQVILSKCKSLSFAFNDKQMCKKDQPFICLYATAQKDGWKLQLKIHHALYDAVSLELLINDLCRLIDQEQIAPSHVTIKDYMSQYLHPTATRSSKDFWCEYLANVSAVSLPISENEVTERVEIFQPNVLADAAALEQQARKHSLNLQSAIFAAWARIYAIHCVQHGDRSKHDVVLGIYMANRSHLDGLLELRAPTLNLVPLLIRQPLAKSLPQLAKEIQKDLAQIGSAELSTTALWQITEWTGVQIDTFLNFVKLPDANNAGQADRAAVTIQSLDVNREEERNELVPVQHDKDFAPPNALRDMPGWTNAYKDTLDIEMTVAHGTLDVGVFALKSLVDLEAAQGMLRSLHRELLNGFD</sequence>
<dbReference type="PROSITE" id="PS50075">
    <property type="entry name" value="CARRIER"/>
    <property type="match status" value="4"/>
</dbReference>
<dbReference type="InterPro" id="IPR009081">
    <property type="entry name" value="PP-bd_ACP"/>
</dbReference>
<dbReference type="CDD" id="cd19542">
    <property type="entry name" value="CT_NRPS-like"/>
    <property type="match status" value="1"/>
</dbReference>
<dbReference type="InterPro" id="IPR001242">
    <property type="entry name" value="Condensation_dom"/>
</dbReference>
<dbReference type="Pfam" id="PF00501">
    <property type="entry name" value="AMP-binding"/>
    <property type="match status" value="3"/>
</dbReference>
<feature type="domain" description="Carrier" evidence="7">
    <location>
        <begin position="1589"/>
        <end position="1666"/>
    </location>
</feature>
<organism evidence="8 9">
    <name type="scientific">Peltaster fructicola</name>
    <dbReference type="NCBI Taxonomy" id="286661"/>
    <lineage>
        <taxon>Eukaryota</taxon>
        <taxon>Fungi</taxon>
        <taxon>Dikarya</taxon>
        <taxon>Ascomycota</taxon>
        <taxon>Pezizomycotina</taxon>
        <taxon>Dothideomycetes</taxon>
        <taxon>Dothideomycetes incertae sedis</taxon>
        <taxon>Peltaster</taxon>
    </lineage>
</organism>
<dbReference type="CDD" id="cd05918">
    <property type="entry name" value="A_NRPS_SidN3_like"/>
    <property type="match status" value="1"/>
</dbReference>
<dbReference type="PANTHER" id="PTHR45527">
    <property type="entry name" value="NONRIBOSOMAL PEPTIDE SYNTHETASE"/>
    <property type="match status" value="1"/>
</dbReference>
<dbReference type="InterPro" id="IPR042099">
    <property type="entry name" value="ANL_N_sf"/>
</dbReference>
<evidence type="ECO:0000256" key="5">
    <source>
        <dbReference type="ARBA" id="ARBA00029454"/>
    </source>
</evidence>
<dbReference type="Gene3D" id="3.30.559.10">
    <property type="entry name" value="Chloramphenicol acetyltransferase-like domain"/>
    <property type="match status" value="6"/>
</dbReference>
<evidence type="ECO:0000256" key="1">
    <source>
        <dbReference type="ARBA" id="ARBA00004924"/>
    </source>
</evidence>
<dbReference type="FunFam" id="3.40.50.12780:FF:000024">
    <property type="entry name" value="Nonribosomal siderophore peptide synthase SidC"/>
    <property type="match status" value="2"/>
</dbReference>
<dbReference type="Pfam" id="PF00550">
    <property type="entry name" value="PP-binding"/>
    <property type="match status" value="5"/>
</dbReference>
<evidence type="ECO:0000256" key="3">
    <source>
        <dbReference type="ARBA" id="ARBA00022553"/>
    </source>
</evidence>
<comment type="similarity">
    <text evidence="5">Belongs to the NRP synthetase family.</text>
</comment>
<dbReference type="SUPFAM" id="SSF52777">
    <property type="entry name" value="CoA-dependent acyltransferases"/>
    <property type="match status" value="12"/>
</dbReference>
<keyword evidence="9" id="KW-1185">Reference proteome</keyword>
<dbReference type="Gene3D" id="3.40.50.12780">
    <property type="entry name" value="N-terminal domain of ligase-like"/>
    <property type="match status" value="3"/>
</dbReference>
<dbReference type="SUPFAM" id="SSF56801">
    <property type="entry name" value="Acetyl-CoA synthetase-like"/>
    <property type="match status" value="3"/>
</dbReference>
<reference evidence="8 9" key="1">
    <citation type="journal article" date="2016" name="Sci. Rep.">
        <title>Peltaster fructicola genome reveals evolution from an invasive phytopathogen to an ectophytic parasite.</title>
        <authorList>
            <person name="Xu C."/>
            <person name="Chen H."/>
            <person name="Gleason M.L."/>
            <person name="Xu J.R."/>
            <person name="Liu H."/>
            <person name="Zhang R."/>
            <person name="Sun G."/>
        </authorList>
    </citation>
    <scope>NUCLEOTIDE SEQUENCE [LARGE SCALE GENOMIC DNA]</scope>
    <source>
        <strain evidence="8 9">LNHT1506</strain>
    </source>
</reference>
<dbReference type="Proteomes" id="UP000503462">
    <property type="component" value="Chromosome 1"/>
</dbReference>
<dbReference type="Gene3D" id="3.30.559.30">
    <property type="entry name" value="Nonribosomal peptide synthetase, condensation domain"/>
    <property type="match status" value="6"/>
</dbReference>
<dbReference type="GO" id="GO:0043041">
    <property type="term" value="P:amino acid activation for nonribosomal peptide biosynthetic process"/>
    <property type="evidence" value="ECO:0007669"/>
    <property type="project" value="TreeGrafter"/>
</dbReference>
<evidence type="ECO:0000256" key="6">
    <source>
        <dbReference type="SAM" id="MobiDB-lite"/>
    </source>
</evidence>
<feature type="domain" description="Carrier" evidence="7">
    <location>
        <begin position="3744"/>
        <end position="3821"/>
    </location>
</feature>
<dbReference type="EMBL" id="CP051139">
    <property type="protein sequence ID" value="QIW95153.1"/>
    <property type="molecule type" value="Genomic_DNA"/>
</dbReference>
<dbReference type="InterPro" id="IPR010071">
    <property type="entry name" value="AA_adenyl_dom"/>
</dbReference>
<keyword evidence="4" id="KW-0436">Ligase</keyword>
<dbReference type="FunFam" id="3.30.300.30:FF:000015">
    <property type="entry name" value="Nonribosomal peptide synthase SidD"/>
    <property type="match status" value="1"/>
</dbReference>
<name>A0A6H0XKA0_9PEZI</name>
<dbReference type="InterPro" id="IPR020806">
    <property type="entry name" value="PKS_PP-bd"/>
</dbReference>
<comment type="pathway">
    <text evidence="1">Siderophore biosynthesis.</text>
</comment>
<dbReference type="InterPro" id="IPR020845">
    <property type="entry name" value="AMP-binding_CS"/>
</dbReference>
<dbReference type="GO" id="GO:0016874">
    <property type="term" value="F:ligase activity"/>
    <property type="evidence" value="ECO:0007669"/>
    <property type="project" value="UniProtKB-KW"/>
</dbReference>
<evidence type="ECO:0000313" key="9">
    <source>
        <dbReference type="Proteomes" id="UP000503462"/>
    </source>
</evidence>
<dbReference type="FunFam" id="3.30.300.30:FF:000033">
    <property type="entry name" value="Nonribosomal siderophore peptide synthase SidC"/>
    <property type="match status" value="1"/>
</dbReference>
<dbReference type="InterPro" id="IPR000873">
    <property type="entry name" value="AMP-dep_synth/lig_dom"/>
</dbReference>
<protein>
    <recommendedName>
        <fullName evidence="7">Carrier domain-containing protein</fullName>
    </recommendedName>
</protein>
<dbReference type="GO" id="GO:0031177">
    <property type="term" value="F:phosphopantetheine binding"/>
    <property type="evidence" value="ECO:0007669"/>
    <property type="project" value="InterPro"/>
</dbReference>
<accession>A0A6H0XKA0</accession>
<evidence type="ECO:0000313" key="8">
    <source>
        <dbReference type="EMBL" id="QIW95153.1"/>
    </source>
</evidence>
<feature type="region of interest" description="Disordered" evidence="6">
    <location>
        <begin position="4370"/>
        <end position="4391"/>
    </location>
</feature>
<dbReference type="FunFam" id="3.40.50.980:FF:000001">
    <property type="entry name" value="Non-ribosomal peptide synthetase"/>
    <property type="match status" value="2"/>
</dbReference>
<dbReference type="Gene3D" id="1.10.1200.10">
    <property type="entry name" value="ACP-like"/>
    <property type="match status" value="5"/>
</dbReference>
<feature type="domain" description="Carrier" evidence="7">
    <location>
        <begin position="2122"/>
        <end position="2198"/>
    </location>
</feature>